<dbReference type="SMART" id="SM00184">
    <property type="entry name" value="RING"/>
    <property type="match status" value="1"/>
</dbReference>
<feature type="compositionally biased region" description="Basic and acidic residues" evidence="5">
    <location>
        <begin position="187"/>
        <end position="201"/>
    </location>
</feature>
<dbReference type="GO" id="GO:0008270">
    <property type="term" value="F:zinc ion binding"/>
    <property type="evidence" value="ECO:0007669"/>
    <property type="project" value="UniProtKB-KW"/>
</dbReference>
<name>A0A132NZX1_GIAIN</name>
<dbReference type="SUPFAM" id="SSF57850">
    <property type="entry name" value="RING/U-box"/>
    <property type="match status" value="1"/>
</dbReference>
<evidence type="ECO:0000256" key="4">
    <source>
        <dbReference type="PROSITE-ProRule" id="PRU00175"/>
    </source>
</evidence>
<dbReference type="AlphaFoldDB" id="A0A132NZX1"/>
<evidence type="ECO:0000256" key="2">
    <source>
        <dbReference type="ARBA" id="ARBA00022771"/>
    </source>
</evidence>
<evidence type="ECO:0000313" key="7">
    <source>
        <dbReference type="EMBL" id="KWX15603.1"/>
    </source>
</evidence>
<dbReference type="Proteomes" id="UP000070089">
    <property type="component" value="Unassembled WGS sequence"/>
</dbReference>
<evidence type="ECO:0000313" key="8">
    <source>
        <dbReference type="Proteomes" id="UP000070089"/>
    </source>
</evidence>
<dbReference type="CDD" id="cd16513">
    <property type="entry name" value="RING-HC_LONFs_rpt1"/>
    <property type="match status" value="1"/>
</dbReference>
<gene>
    <name evidence="7" type="ORF">QR46_0323</name>
</gene>
<dbReference type="EMBL" id="JXTI01000005">
    <property type="protein sequence ID" value="KWX15603.1"/>
    <property type="molecule type" value="Genomic_DNA"/>
</dbReference>
<keyword evidence="1" id="KW-0479">Metal-binding</keyword>
<feature type="domain" description="RING-type" evidence="6">
    <location>
        <begin position="6"/>
        <end position="42"/>
    </location>
</feature>
<dbReference type="Gene3D" id="3.30.40.10">
    <property type="entry name" value="Zinc/RING finger domain, C3HC4 (zinc finger)"/>
    <property type="match status" value="1"/>
</dbReference>
<feature type="compositionally biased region" description="Basic and acidic residues" evidence="5">
    <location>
        <begin position="127"/>
        <end position="137"/>
    </location>
</feature>
<dbReference type="Pfam" id="PF13445">
    <property type="entry name" value="zf-RING_UBOX"/>
    <property type="match status" value="1"/>
</dbReference>
<evidence type="ECO:0000256" key="3">
    <source>
        <dbReference type="ARBA" id="ARBA00022833"/>
    </source>
</evidence>
<evidence type="ECO:0000259" key="6">
    <source>
        <dbReference type="PROSITE" id="PS50089"/>
    </source>
</evidence>
<feature type="compositionally biased region" description="Polar residues" evidence="5">
    <location>
        <begin position="173"/>
        <end position="186"/>
    </location>
</feature>
<feature type="region of interest" description="Disordered" evidence="5">
    <location>
        <begin position="261"/>
        <end position="288"/>
    </location>
</feature>
<feature type="compositionally biased region" description="Basic and acidic residues" evidence="5">
    <location>
        <begin position="213"/>
        <end position="232"/>
    </location>
</feature>
<dbReference type="PROSITE" id="PS50089">
    <property type="entry name" value="ZF_RING_2"/>
    <property type="match status" value="1"/>
</dbReference>
<evidence type="ECO:0000256" key="1">
    <source>
        <dbReference type="ARBA" id="ARBA00022723"/>
    </source>
</evidence>
<organism evidence="7 8">
    <name type="scientific">Giardia duodenalis assemblage B</name>
    <dbReference type="NCBI Taxonomy" id="1394984"/>
    <lineage>
        <taxon>Eukaryota</taxon>
        <taxon>Metamonada</taxon>
        <taxon>Diplomonadida</taxon>
        <taxon>Hexamitidae</taxon>
        <taxon>Giardiinae</taxon>
        <taxon>Giardia</taxon>
    </lineage>
</organism>
<dbReference type="InterPro" id="IPR027370">
    <property type="entry name" value="Znf-RING_euk"/>
</dbReference>
<comment type="caution">
    <text evidence="7">The sequence shown here is derived from an EMBL/GenBank/DDBJ whole genome shotgun (WGS) entry which is preliminary data.</text>
</comment>
<dbReference type="InterPro" id="IPR013083">
    <property type="entry name" value="Znf_RING/FYVE/PHD"/>
</dbReference>
<feature type="region of interest" description="Disordered" evidence="5">
    <location>
        <begin position="127"/>
        <end position="232"/>
    </location>
</feature>
<accession>A0A132NZX1</accession>
<sequence length="373" mass="41861">MELLECPACNRTFNAPITLKCGHTFCKGCLSSKRQKACKICRLRYRVTPNINICLHHIVELARQLEKKYTFNPDYMTFEPLETLPVDRALDKDIVDVYEERADPSIKEKGTLSPPTFDTLLSDVLRKDTSKPGERPRPSIANEIINSYHRTSRISRNADDSVDDSSLPSSPPQAQITLTTQPTNQSKKQEQRPITPRKDQHQQTIVAPLKSARKQESWAEWPRQDKYKGERNHNSVRWAPDVVDNSPKLAHRIPKDVGIGYNIWHSSPPPPDTDSSSSEAPPPNEFHPGDIVRVRAECSEFGREWSGQTGVVRAMSGGTVTISLNTAIWTCRASDIERIEEPLEARGPVSRFRGVLDGDGMRGRIARACAGST</sequence>
<keyword evidence="2 4" id="KW-0863">Zinc-finger</keyword>
<dbReference type="VEuPathDB" id="GiardiaDB:QR46_0323"/>
<dbReference type="InterPro" id="IPR001841">
    <property type="entry name" value="Znf_RING"/>
</dbReference>
<dbReference type="PROSITE" id="PS00518">
    <property type="entry name" value="ZF_RING_1"/>
    <property type="match status" value="1"/>
</dbReference>
<dbReference type="InterPro" id="IPR017907">
    <property type="entry name" value="Znf_RING_CS"/>
</dbReference>
<reference evidence="7 8" key="1">
    <citation type="journal article" date="2015" name="Mol. Biochem. Parasitol.">
        <title>Identification of polymorphic genes for use in assemblage B genotyping assays through comparative genomics of multiple assemblage B Giardia duodenalis isolates.</title>
        <authorList>
            <person name="Wielinga C."/>
            <person name="Thompson R.C."/>
            <person name="Monis P."/>
            <person name="Ryan U."/>
        </authorList>
    </citation>
    <scope>NUCLEOTIDE SEQUENCE [LARGE SCALE GENOMIC DNA]</scope>
    <source>
        <strain evidence="7 8">BAH15c1</strain>
    </source>
</reference>
<keyword evidence="3" id="KW-0862">Zinc</keyword>
<evidence type="ECO:0000256" key="5">
    <source>
        <dbReference type="SAM" id="MobiDB-lite"/>
    </source>
</evidence>
<proteinExistence type="predicted"/>
<dbReference type="OrthoDB" id="6105938at2759"/>
<protein>
    <recommendedName>
        <fullName evidence="6">RING-type domain-containing protein</fullName>
    </recommendedName>
</protein>